<name>A0A0B5FFN8_9BACT</name>
<evidence type="ECO:0000313" key="1">
    <source>
        <dbReference type="EMBL" id="AJF06113.1"/>
    </source>
</evidence>
<dbReference type="EMBL" id="CP010311">
    <property type="protein sequence ID" value="AJF06113.1"/>
    <property type="molecule type" value="Genomic_DNA"/>
</dbReference>
<accession>A0A0B5FFN8</accession>
<dbReference type="PIRSF" id="PIRSF028301">
    <property type="entry name" value="UCP028301"/>
    <property type="match status" value="1"/>
</dbReference>
<dbReference type="RefSeq" id="WP_040199599.1">
    <property type="nucleotide sequence ID" value="NZ_CP010311.1"/>
</dbReference>
<dbReference type="PANTHER" id="PTHR35850:SF2">
    <property type="entry name" value="TYPE VI SECRETION SYSTEM CONTRACTILE SHEATH SMALL SUBUNIT"/>
    <property type="match status" value="1"/>
</dbReference>
<gene>
    <name evidence="1" type="ORF">GSUB_05405</name>
</gene>
<protein>
    <submittedName>
        <fullName evidence="1">Type VI secretion protein</fullName>
    </submittedName>
</protein>
<organism evidence="1 2">
    <name type="scientific">Geoalkalibacter subterraneus</name>
    <dbReference type="NCBI Taxonomy" id="483547"/>
    <lineage>
        <taxon>Bacteria</taxon>
        <taxon>Pseudomonadati</taxon>
        <taxon>Thermodesulfobacteriota</taxon>
        <taxon>Desulfuromonadia</taxon>
        <taxon>Desulfuromonadales</taxon>
        <taxon>Geoalkalibacteraceae</taxon>
        <taxon>Geoalkalibacter</taxon>
    </lineage>
</organism>
<dbReference type="NCBIfam" id="TIGR03358">
    <property type="entry name" value="VI_chp_5"/>
    <property type="match status" value="1"/>
</dbReference>
<evidence type="ECO:0000313" key="2">
    <source>
        <dbReference type="Proteomes" id="UP000035036"/>
    </source>
</evidence>
<sequence>MADSFQKEIPKARVNIALDVETGGSRKKMELPLKMLVVGDFTNGRTQGKVAERERTEINRNNFEAVLRDMAPEARFSVPNELAGDGSEIGVSLKFDSMKAFHPDRVANQIPEMHSMMAMRNLLKDLKANLLDNAGFRKELEKIVKDQPELAELTGQLEKILRPVPVTGGE</sequence>
<dbReference type="OrthoDB" id="9789942at2"/>
<dbReference type="Proteomes" id="UP000035036">
    <property type="component" value="Chromosome"/>
</dbReference>
<dbReference type="KEGG" id="gsb:GSUB_05405"/>
<dbReference type="PANTHER" id="PTHR35850">
    <property type="entry name" value="CYTOPLASMIC PROTEIN-RELATED"/>
    <property type="match status" value="1"/>
</dbReference>
<dbReference type="Pfam" id="PF05591">
    <property type="entry name" value="T6SS_VipA"/>
    <property type="match status" value="1"/>
</dbReference>
<proteinExistence type="predicted"/>
<dbReference type="InterPro" id="IPR008312">
    <property type="entry name" value="T6SS_TssB1"/>
</dbReference>
<dbReference type="HOGENOM" id="CLU_111033_1_0_7"/>
<keyword evidence="2" id="KW-1185">Reference proteome</keyword>
<reference evidence="1 2" key="1">
    <citation type="journal article" date="2015" name="Genome Announc.">
        <title>Genomes of Geoalkalibacter ferrihydriticus Z-0531T and Geoalkalibacter subterraneus Red1T, Two Haloalkaliphilic Metal-Reducing Deltaproteobacteria.</title>
        <authorList>
            <person name="Badalamenti J.P."/>
            <person name="Krajmalnik-Brown R."/>
            <person name="Torres C.I."/>
            <person name="Bond D.R."/>
        </authorList>
    </citation>
    <scope>NUCLEOTIDE SEQUENCE [LARGE SCALE GENOMIC DNA]</scope>
    <source>
        <strain evidence="1 2">Red1</strain>
    </source>
</reference>
<dbReference type="AlphaFoldDB" id="A0A0B5FFN8"/>
<dbReference type="STRING" id="483547.GSUB_05405"/>